<evidence type="ECO:0000256" key="1">
    <source>
        <dbReference type="SAM" id="MobiDB-lite"/>
    </source>
</evidence>
<gene>
    <name evidence="2" type="ORF">ACO22_07027</name>
</gene>
<feature type="compositionally biased region" description="Polar residues" evidence="1">
    <location>
        <begin position="1"/>
        <end position="10"/>
    </location>
</feature>
<organism evidence="2 3">
    <name type="scientific">Paracoccidioides brasiliensis</name>
    <dbReference type="NCBI Taxonomy" id="121759"/>
    <lineage>
        <taxon>Eukaryota</taxon>
        <taxon>Fungi</taxon>
        <taxon>Dikarya</taxon>
        <taxon>Ascomycota</taxon>
        <taxon>Pezizomycotina</taxon>
        <taxon>Eurotiomycetes</taxon>
        <taxon>Eurotiomycetidae</taxon>
        <taxon>Onygenales</taxon>
        <taxon>Ajellomycetaceae</taxon>
        <taxon>Paracoccidioides</taxon>
    </lineage>
</organism>
<feature type="region of interest" description="Disordered" evidence="1">
    <location>
        <begin position="1"/>
        <end position="30"/>
    </location>
</feature>
<name>A0A1D2J5R6_PARBR</name>
<evidence type="ECO:0000313" key="2">
    <source>
        <dbReference type="EMBL" id="ODH13664.1"/>
    </source>
</evidence>
<proteinExistence type="predicted"/>
<protein>
    <submittedName>
        <fullName evidence="2">Uncharacterized protein</fullName>
    </submittedName>
</protein>
<accession>A0A1D2J5R6</accession>
<dbReference type="Proteomes" id="UP000242814">
    <property type="component" value="Unassembled WGS sequence"/>
</dbReference>
<reference evidence="2 3" key="1">
    <citation type="submission" date="2016-06" db="EMBL/GenBank/DDBJ databases">
        <authorList>
            <person name="Kjaerup R.B."/>
            <person name="Dalgaard T.S."/>
            <person name="Juul-Madsen H.R."/>
        </authorList>
    </citation>
    <scope>NUCLEOTIDE SEQUENCE [LARGE SCALE GENOMIC DNA]</scope>
    <source>
        <strain evidence="2 3">Pb300</strain>
    </source>
</reference>
<comment type="caution">
    <text evidence="2">The sequence shown here is derived from an EMBL/GenBank/DDBJ whole genome shotgun (WGS) entry which is preliminary data.</text>
</comment>
<dbReference type="EMBL" id="LZYO01000440">
    <property type="protein sequence ID" value="ODH13664.1"/>
    <property type="molecule type" value="Genomic_DNA"/>
</dbReference>
<feature type="non-terminal residue" evidence="2">
    <location>
        <position position="1"/>
    </location>
</feature>
<sequence>AHLTAKTLSGQKAPGAATTDDEIEIDTEKKNRPCWRNQTWTTIDASTSDREPR</sequence>
<evidence type="ECO:0000313" key="3">
    <source>
        <dbReference type="Proteomes" id="UP000242814"/>
    </source>
</evidence>
<dbReference type="AlphaFoldDB" id="A0A1D2J5R6"/>